<evidence type="ECO:0000256" key="2">
    <source>
        <dbReference type="SAM" id="MobiDB-lite"/>
    </source>
</evidence>
<dbReference type="PANTHER" id="PTHR39576:SF1">
    <property type="entry name" value="INVASIN"/>
    <property type="match status" value="1"/>
</dbReference>
<evidence type="ECO:0000313" key="5">
    <source>
        <dbReference type="Proteomes" id="UP000248196"/>
    </source>
</evidence>
<protein>
    <submittedName>
        <fullName evidence="4">Invasin</fullName>
    </submittedName>
</protein>
<dbReference type="InterPro" id="IPR051715">
    <property type="entry name" value="Intimin-Invasin_domain"/>
</dbReference>
<dbReference type="Gene3D" id="2.40.160.160">
    <property type="entry name" value="Inverse autotransporter, beta-domain"/>
    <property type="match status" value="1"/>
</dbReference>
<dbReference type="AlphaFoldDB" id="A0A318P5X5"/>
<dbReference type="PANTHER" id="PTHR39576">
    <property type="entry name" value="ATTACHING AND EFFACING PROTEIN HOMOLOG-RELATED-RELATED"/>
    <property type="match status" value="1"/>
</dbReference>
<organism evidence="4 5">
    <name type="scientific">Serratia plymuthica</name>
    <dbReference type="NCBI Taxonomy" id="82996"/>
    <lineage>
        <taxon>Bacteria</taxon>
        <taxon>Pseudomonadati</taxon>
        <taxon>Pseudomonadota</taxon>
        <taxon>Gammaproteobacteria</taxon>
        <taxon>Enterobacterales</taxon>
        <taxon>Yersiniaceae</taxon>
        <taxon>Serratia</taxon>
    </lineage>
</organism>
<dbReference type="GO" id="GO:0009279">
    <property type="term" value="C:cell outer membrane"/>
    <property type="evidence" value="ECO:0007669"/>
    <property type="project" value="TreeGrafter"/>
</dbReference>
<proteinExistence type="inferred from homology"/>
<dbReference type="InterPro" id="IPR038177">
    <property type="entry name" value="IAT_beta_sf"/>
</dbReference>
<dbReference type="NCBIfam" id="NF007556">
    <property type="entry name" value="PRK10177.1"/>
    <property type="match status" value="1"/>
</dbReference>
<accession>A0A318P5X5</accession>
<evidence type="ECO:0000259" key="3">
    <source>
        <dbReference type="Pfam" id="PF11924"/>
    </source>
</evidence>
<dbReference type="EMBL" id="PESE01000001">
    <property type="protein sequence ID" value="PYD40498.1"/>
    <property type="molecule type" value="Genomic_DNA"/>
</dbReference>
<gene>
    <name evidence="4" type="ORF">CT690_04190</name>
</gene>
<dbReference type="Proteomes" id="UP000248196">
    <property type="component" value="Unassembled WGS sequence"/>
</dbReference>
<dbReference type="InterPro" id="IPR024519">
    <property type="entry name" value="IAT_beta"/>
</dbReference>
<evidence type="ECO:0000313" key="4">
    <source>
        <dbReference type="EMBL" id="PYD40498.1"/>
    </source>
</evidence>
<dbReference type="OrthoDB" id="8320584at2"/>
<evidence type="ECO:0000256" key="1">
    <source>
        <dbReference type="ARBA" id="ARBA00010116"/>
    </source>
</evidence>
<reference evidence="4 5" key="1">
    <citation type="submission" date="2017-11" db="EMBL/GenBank/DDBJ databases">
        <title>Genome sequence of the oocydin A producing rhizobacterium Serratia plymuthica 4Rx5.</title>
        <authorList>
            <person name="Matilla M.A."/>
            <person name="Udaondo Z."/>
            <person name="Salmond G.P.C."/>
        </authorList>
    </citation>
    <scope>NUCLEOTIDE SEQUENCE [LARGE SCALE GENOMIC DNA]</scope>
    <source>
        <strain evidence="4 5">4Rx5</strain>
    </source>
</reference>
<dbReference type="RefSeq" id="WP_110605842.1">
    <property type="nucleotide sequence ID" value="NZ_JBJVNY010000001.1"/>
</dbReference>
<sequence>MTDVRQKTRCRVKKAVHFLPRLTGSLPAALLVWPLAWFCGALPAQAESPPAPASVARSPSNDLPELGGNAQDDAAREKEWATMAKQLGERNLNNVSGQQVRTRAENYVLGQANDVLQQQAQELLSPLGTAKLSLAVSNQGDFAGSSGQLFSPLYDVNGLLTYSQLGLLQQNDGSLGNLGIGQRWVAGDWLLGYNTVLDSDFERRHNRASVGAEAWGDFLRFSANYYYPLSALAQQKNDAVFLSRPANGYDITTQGYLPFYRQIGGSLSYEQYWGENVDLFGSGKKQSDPRAMQFGVNYTPVPLVTVKALHKMGEGGASQDQIELALSYRLGVPLVKQISPEYVAQAKSLRGSRYDNIERKNVPVLAFRQRKTLQVFLATPPWSLKEGETLPLVLEIKAANKIARVSWQGDTQALSLTPPQNGNDPHGWSLIVPEWDASPGASNSYSLSVTLEDDKHQLVTSNWIQLQVTQPLTLSSGTDEGLPPAKTLQTPAIPAQTGPLNGAD</sequence>
<feature type="region of interest" description="Disordered" evidence="2">
    <location>
        <begin position="475"/>
        <end position="504"/>
    </location>
</feature>
<comment type="similarity">
    <text evidence="1">Belongs to the intimin/invasin family.</text>
</comment>
<feature type="region of interest" description="Disordered" evidence="2">
    <location>
        <begin position="48"/>
        <end position="74"/>
    </location>
</feature>
<comment type="caution">
    <text evidence="4">The sequence shown here is derived from an EMBL/GenBank/DDBJ whole genome shotgun (WGS) entry which is preliminary data.</text>
</comment>
<feature type="compositionally biased region" description="Low complexity" evidence="2">
    <location>
        <begin position="48"/>
        <end position="60"/>
    </location>
</feature>
<name>A0A318P5X5_SERPL</name>
<dbReference type="Pfam" id="PF11924">
    <property type="entry name" value="IAT_beta"/>
    <property type="match status" value="1"/>
</dbReference>
<feature type="domain" description="Inverse autotransporter beta-domain" evidence="3">
    <location>
        <begin position="83"/>
        <end position="361"/>
    </location>
</feature>